<reference evidence="1 2" key="1">
    <citation type="submission" date="2022-05" db="EMBL/GenBank/DDBJ databases">
        <title>Genome Sequencing of Bee-Associated Microbes.</title>
        <authorList>
            <person name="Dunlap C."/>
        </authorList>
    </citation>
    <scope>NUCLEOTIDE SEQUENCE [LARGE SCALE GENOMIC DNA]</scope>
    <source>
        <strain evidence="1 2">NRRL B-14421</strain>
    </source>
</reference>
<name>A0ABT4GA96_9BACL</name>
<evidence type="ECO:0000313" key="2">
    <source>
        <dbReference type="Proteomes" id="UP001527099"/>
    </source>
</evidence>
<dbReference type="Proteomes" id="UP001527099">
    <property type="component" value="Unassembled WGS sequence"/>
</dbReference>
<accession>A0ABT4GA96</accession>
<keyword evidence="2" id="KW-1185">Reference proteome</keyword>
<evidence type="ECO:0000313" key="1">
    <source>
        <dbReference type="EMBL" id="MCY9693103.1"/>
    </source>
</evidence>
<gene>
    <name evidence="1" type="ORF">M5X19_09380</name>
</gene>
<organism evidence="1 2">
    <name type="scientific">Paenibacillus alginolyticus</name>
    <dbReference type="NCBI Taxonomy" id="59839"/>
    <lineage>
        <taxon>Bacteria</taxon>
        <taxon>Bacillati</taxon>
        <taxon>Bacillota</taxon>
        <taxon>Bacilli</taxon>
        <taxon>Bacillales</taxon>
        <taxon>Paenibacillaceae</taxon>
        <taxon>Paenibacillus</taxon>
    </lineage>
</organism>
<dbReference type="EMBL" id="JAMDMX010000027">
    <property type="protein sequence ID" value="MCY9693103.1"/>
    <property type="molecule type" value="Genomic_DNA"/>
</dbReference>
<protein>
    <submittedName>
        <fullName evidence="1">Uncharacterized protein</fullName>
    </submittedName>
</protein>
<sequence>MKSPKVRRLMGEKGVVIDGSLEPQIEQITSAGFPSWSLYNNTRKYLFMGCICELKL</sequence>
<proteinExistence type="predicted"/>
<dbReference type="RefSeq" id="WP_154669593.1">
    <property type="nucleotide sequence ID" value="NZ_JAMDMW010000085.1"/>
</dbReference>
<comment type="caution">
    <text evidence="1">The sequence shown here is derived from an EMBL/GenBank/DDBJ whole genome shotgun (WGS) entry which is preliminary data.</text>
</comment>